<gene>
    <name evidence="1" type="ORF">M9H77_07499</name>
</gene>
<evidence type="ECO:0000313" key="2">
    <source>
        <dbReference type="Proteomes" id="UP001060085"/>
    </source>
</evidence>
<keyword evidence="2" id="KW-1185">Reference proteome</keyword>
<protein>
    <submittedName>
        <fullName evidence="1">Uncharacterized protein</fullName>
    </submittedName>
</protein>
<evidence type="ECO:0000313" key="1">
    <source>
        <dbReference type="EMBL" id="KAI5676549.1"/>
    </source>
</evidence>
<organism evidence="1 2">
    <name type="scientific">Catharanthus roseus</name>
    <name type="common">Madagascar periwinkle</name>
    <name type="synonym">Vinca rosea</name>
    <dbReference type="NCBI Taxonomy" id="4058"/>
    <lineage>
        <taxon>Eukaryota</taxon>
        <taxon>Viridiplantae</taxon>
        <taxon>Streptophyta</taxon>
        <taxon>Embryophyta</taxon>
        <taxon>Tracheophyta</taxon>
        <taxon>Spermatophyta</taxon>
        <taxon>Magnoliopsida</taxon>
        <taxon>eudicotyledons</taxon>
        <taxon>Gunneridae</taxon>
        <taxon>Pentapetalae</taxon>
        <taxon>asterids</taxon>
        <taxon>lamiids</taxon>
        <taxon>Gentianales</taxon>
        <taxon>Apocynaceae</taxon>
        <taxon>Rauvolfioideae</taxon>
        <taxon>Vinceae</taxon>
        <taxon>Catharanthinae</taxon>
        <taxon>Catharanthus</taxon>
    </lineage>
</organism>
<dbReference type="Proteomes" id="UP001060085">
    <property type="component" value="Linkage Group LG02"/>
</dbReference>
<dbReference type="EMBL" id="CM044702">
    <property type="protein sequence ID" value="KAI5676549.1"/>
    <property type="molecule type" value="Genomic_DNA"/>
</dbReference>
<reference evidence="2" key="1">
    <citation type="journal article" date="2023" name="Nat. Plants">
        <title>Single-cell RNA sequencing provides a high-resolution roadmap for understanding the multicellular compartmentation of specialized metabolism.</title>
        <authorList>
            <person name="Sun S."/>
            <person name="Shen X."/>
            <person name="Li Y."/>
            <person name="Li Y."/>
            <person name="Wang S."/>
            <person name="Li R."/>
            <person name="Zhang H."/>
            <person name="Shen G."/>
            <person name="Guo B."/>
            <person name="Wei J."/>
            <person name="Xu J."/>
            <person name="St-Pierre B."/>
            <person name="Chen S."/>
            <person name="Sun C."/>
        </authorList>
    </citation>
    <scope>NUCLEOTIDE SEQUENCE [LARGE SCALE GENOMIC DNA]</scope>
</reference>
<comment type="caution">
    <text evidence="1">The sequence shown here is derived from an EMBL/GenBank/DDBJ whole genome shotgun (WGS) entry which is preliminary data.</text>
</comment>
<sequence length="146" mass="17579">MQEVELKTKDSFNQESFQNFNSNQELMVITMTFKLNLHIQEMVFKRRNSLTGNDKSFKGGYHIRTSFNVSPNKLIKEISNQRTQITFNFLNKKISNKRIKKVTRNRAPHRCPRRKRINNQRNKIKNFMPTLKIKTRLFKFNISRKQ</sequence>
<name>A0ACC0BV44_CATRO</name>
<proteinExistence type="predicted"/>
<accession>A0ACC0BV44</accession>